<dbReference type="AlphaFoldDB" id="C3YN56"/>
<keyword evidence="1" id="KW-0732">Signal</keyword>
<accession>C3YN56</accession>
<feature type="domain" description="UMOD/GP2/OIT3-like D8C" evidence="3">
    <location>
        <begin position="11"/>
        <end position="76"/>
    </location>
</feature>
<evidence type="ECO:0000256" key="1">
    <source>
        <dbReference type="ARBA" id="ARBA00022729"/>
    </source>
</evidence>
<protein>
    <recommendedName>
        <fullName evidence="3">UMOD/GP2/OIT3-like D8C domain-containing protein</fullName>
    </recommendedName>
</protein>
<dbReference type="InterPro" id="IPR057774">
    <property type="entry name" value="D8C_UMOD/GP2/OIT3-like"/>
</dbReference>
<evidence type="ECO:0000259" key="3">
    <source>
        <dbReference type="Pfam" id="PF23283"/>
    </source>
</evidence>
<reference evidence="4" key="1">
    <citation type="journal article" date="2008" name="Nature">
        <title>The amphioxus genome and the evolution of the chordate karyotype.</title>
        <authorList>
            <consortium name="US DOE Joint Genome Institute (JGI-PGF)"/>
            <person name="Putnam N.H."/>
            <person name="Butts T."/>
            <person name="Ferrier D.E.K."/>
            <person name="Furlong R.F."/>
            <person name="Hellsten U."/>
            <person name="Kawashima T."/>
            <person name="Robinson-Rechavi M."/>
            <person name="Shoguchi E."/>
            <person name="Terry A."/>
            <person name="Yu J.-K."/>
            <person name="Benito-Gutierrez E.L."/>
            <person name="Dubchak I."/>
            <person name="Garcia-Fernandez J."/>
            <person name="Gibson-Brown J.J."/>
            <person name="Grigoriev I.V."/>
            <person name="Horton A.C."/>
            <person name="de Jong P.J."/>
            <person name="Jurka J."/>
            <person name="Kapitonov V.V."/>
            <person name="Kohara Y."/>
            <person name="Kuroki Y."/>
            <person name="Lindquist E."/>
            <person name="Lucas S."/>
            <person name="Osoegawa K."/>
            <person name="Pennacchio L.A."/>
            <person name="Salamov A.A."/>
            <person name="Satou Y."/>
            <person name="Sauka-Spengler T."/>
            <person name="Schmutz J."/>
            <person name="Shin-I T."/>
            <person name="Toyoda A."/>
            <person name="Bronner-Fraser M."/>
            <person name="Fujiyama A."/>
            <person name="Holland L.Z."/>
            <person name="Holland P.W.H."/>
            <person name="Satoh N."/>
            <person name="Rokhsar D.S."/>
        </authorList>
    </citation>
    <scope>NUCLEOTIDE SEQUENCE [LARGE SCALE GENOMIC DNA]</scope>
    <source>
        <strain evidence="4">S238N-H82</strain>
        <tissue evidence="4">Testes</tissue>
    </source>
</reference>
<evidence type="ECO:0000313" key="4">
    <source>
        <dbReference type="EMBL" id="EEN58162.1"/>
    </source>
</evidence>
<name>C3YN56_BRAFL</name>
<proteinExistence type="predicted"/>
<organism>
    <name type="scientific">Branchiostoma floridae</name>
    <name type="common">Florida lancelet</name>
    <name type="synonym">Amphioxus</name>
    <dbReference type="NCBI Taxonomy" id="7739"/>
    <lineage>
        <taxon>Eukaryota</taxon>
        <taxon>Metazoa</taxon>
        <taxon>Chordata</taxon>
        <taxon>Cephalochordata</taxon>
        <taxon>Leptocardii</taxon>
        <taxon>Amphioxiformes</taxon>
        <taxon>Branchiostomatidae</taxon>
        <taxon>Branchiostoma</taxon>
    </lineage>
</organism>
<dbReference type="PANTHER" id="PTHR36191:SF4">
    <property type="entry name" value="VWFD DOMAIN-CONTAINING PROTEIN"/>
    <property type="match status" value="1"/>
</dbReference>
<evidence type="ECO:0000256" key="2">
    <source>
        <dbReference type="ARBA" id="ARBA00023157"/>
    </source>
</evidence>
<dbReference type="Pfam" id="PF23283">
    <property type="entry name" value="D8C_UMOD"/>
    <property type="match status" value="1"/>
</dbReference>
<keyword evidence="2" id="KW-1015">Disulfide bond</keyword>
<dbReference type="PANTHER" id="PTHR36191">
    <property type="entry name" value="ENDO/EXONUCLEASE/PHOSPHATASE DOMAIN-CONTAINING PROTEIN-RELATED"/>
    <property type="match status" value="1"/>
</dbReference>
<dbReference type="InParanoid" id="C3YN56"/>
<dbReference type="EMBL" id="GG666533">
    <property type="protein sequence ID" value="EEN58162.1"/>
    <property type="molecule type" value="Genomic_DNA"/>
</dbReference>
<gene>
    <name evidence="4" type="ORF">BRAFLDRAFT_234323</name>
</gene>
<sequence>MPTQAPPSTYMCSSAAPMWMNGQHPTLADGEVSRQVCAYYSGDTCEWDTTIQVRACSGGYFVYKLPPAPMCDLTYCGTQLLIRE</sequence>